<organism evidence="5">
    <name type="scientific">human gut metagenome</name>
    <dbReference type="NCBI Taxonomy" id="408170"/>
    <lineage>
        <taxon>unclassified sequences</taxon>
        <taxon>metagenomes</taxon>
        <taxon>organismal metagenomes</taxon>
    </lineage>
</organism>
<reference evidence="5" key="1">
    <citation type="journal article" date="2013" name="Environ. Microbiol.">
        <title>Microbiota from the distal guts of lean and obese adolescents exhibit partial functional redundancy besides clear differences in community structure.</title>
        <authorList>
            <person name="Ferrer M."/>
            <person name="Ruiz A."/>
            <person name="Lanza F."/>
            <person name="Haange S.B."/>
            <person name="Oberbach A."/>
            <person name="Till H."/>
            <person name="Bargiela R."/>
            <person name="Campoy C."/>
            <person name="Segura M.T."/>
            <person name="Richter M."/>
            <person name="von Bergen M."/>
            <person name="Seifert J."/>
            <person name="Suarez A."/>
        </authorList>
    </citation>
    <scope>NUCLEOTIDE SEQUENCE</scope>
</reference>
<dbReference type="GO" id="GO:0005524">
    <property type="term" value="F:ATP binding"/>
    <property type="evidence" value="ECO:0007669"/>
    <property type="project" value="UniProtKB-KW"/>
</dbReference>
<evidence type="ECO:0000256" key="3">
    <source>
        <dbReference type="ARBA" id="ARBA00023186"/>
    </source>
</evidence>
<dbReference type="GO" id="GO:0005737">
    <property type="term" value="C:cytoplasm"/>
    <property type="evidence" value="ECO:0007669"/>
    <property type="project" value="TreeGrafter"/>
</dbReference>
<dbReference type="InterPro" id="IPR003959">
    <property type="entry name" value="ATPase_AAA_core"/>
</dbReference>
<evidence type="ECO:0000313" key="5">
    <source>
        <dbReference type="EMBL" id="EKC75337.1"/>
    </source>
</evidence>
<feature type="non-terminal residue" evidence="5">
    <location>
        <position position="175"/>
    </location>
</feature>
<dbReference type="GO" id="GO:0034605">
    <property type="term" value="P:cellular response to heat"/>
    <property type="evidence" value="ECO:0007669"/>
    <property type="project" value="TreeGrafter"/>
</dbReference>
<dbReference type="AlphaFoldDB" id="K1TQE6"/>
<feature type="non-terminal residue" evidence="5">
    <location>
        <position position="1"/>
    </location>
</feature>
<evidence type="ECO:0000259" key="4">
    <source>
        <dbReference type="SMART" id="SM00382"/>
    </source>
</evidence>
<dbReference type="InterPro" id="IPR027417">
    <property type="entry name" value="P-loop_NTPase"/>
</dbReference>
<evidence type="ECO:0000256" key="2">
    <source>
        <dbReference type="ARBA" id="ARBA00022840"/>
    </source>
</evidence>
<dbReference type="InterPro" id="IPR001270">
    <property type="entry name" value="ClpA/B"/>
</dbReference>
<keyword evidence="2" id="KW-0067">ATP-binding</keyword>
<evidence type="ECO:0000256" key="1">
    <source>
        <dbReference type="ARBA" id="ARBA00022741"/>
    </source>
</evidence>
<proteinExistence type="predicted"/>
<accession>K1TQE6</accession>
<keyword evidence="3" id="KW-0143">Chaperone</keyword>
<sequence length="175" mass="19630">LVHDTVTEEEIAGIVAKWTGIPVAKLMEGEREKLLHLDEVLHRRLIGQDEAVEKVCEAIQRSRAGISDPNRPIGSFLFLGPTGVGKTELAKALAESLFDDERSMVRIDMTEYMEKFSVSRLIGAPPGIRRLRRGRPAYRGRAPQPYSVVLFDEVEKAHPDVFNILLQILDDGRIT</sequence>
<dbReference type="PANTHER" id="PTHR11638">
    <property type="entry name" value="ATP-DEPENDENT CLP PROTEASE"/>
    <property type="match status" value="1"/>
</dbReference>
<dbReference type="PANTHER" id="PTHR11638:SF18">
    <property type="entry name" value="HEAT SHOCK PROTEIN 104"/>
    <property type="match status" value="1"/>
</dbReference>
<dbReference type="Gene3D" id="3.40.50.300">
    <property type="entry name" value="P-loop containing nucleotide triphosphate hydrolases"/>
    <property type="match status" value="1"/>
</dbReference>
<name>K1TQE6_9ZZZZ</name>
<comment type="caution">
    <text evidence="5">The sequence shown here is derived from an EMBL/GenBank/DDBJ whole genome shotgun (WGS) entry which is preliminary data.</text>
</comment>
<dbReference type="Pfam" id="PF07724">
    <property type="entry name" value="AAA_2"/>
    <property type="match status" value="1"/>
</dbReference>
<dbReference type="GO" id="GO:0016887">
    <property type="term" value="F:ATP hydrolysis activity"/>
    <property type="evidence" value="ECO:0007669"/>
    <property type="project" value="InterPro"/>
</dbReference>
<gene>
    <name evidence="5" type="ORF">LEA_05263</name>
</gene>
<dbReference type="CDD" id="cd19499">
    <property type="entry name" value="RecA-like_ClpB_Hsp104-like"/>
    <property type="match status" value="1"/>
</dbReference>
<dbReference type="InterPro" id="IPR050130">
    <property type="entry name" value="ClpA_ClpB"/>
</dbReference>
<dbReference type="EMBL" id="AJWY01003442">
    <property type="protein sequence ID" value="EKC75337.1"/>
    <property type="molecule type" value="Genomic_DNA"/>
</dbReference>
<dbReference type="SUPFAM" id="SSF52540">
    <property type="entry name" value="P-loop containing nucleoside triphosphate hydrolases"/>
    <property type="match status" value="1"/>
</dbReference>
<dbReference type="InterPro" id="IPR003593">
    <property type="entry name" value="AAA+_ATPase"/>
</dbReference>
<dbReference type="PROSITE" id="PS00871">
    <property type="entry name" value="CLPAB_2"/>
    <property type="match status" value="1"/>
</dbReference>
<protein>
    <submittedName>
        <fullName evidence="5">Protein containing ATPase associated with various cellular activities, AAA-2 domain protein</fullName>
    </submittedName>
</protein>
<dbReference type="InterPro" id="IPR028299">
    <property type="entry name" value="ClpA/B_CS2"/>
</dbReference>
<dbReference type="PRINTS" id="PR00300">
    <property type="entry name" value="CLPPROTEASEA"/>
</dbReference>
<dbReference type="SMART" id="SM00382">
    <property type="entry name" value="AAA"/>
    <property type="match status" value="1"/>
</dbReference>
<keyword evidence="1" id="KW-0547">Nucleotide-binding</keyword>
<feature type="domain" description="AAA+ ATPase" evidence="4">
    <location>
        <begin position="72"/>
        <end position="175"/>
    </location>
</feature>